<dbReference type="SUPFAM" id="SSF49299">
    <property type="entry name" value="PKD domain"/>
    <property type="match status" value="1"/>
</dbReference>
<dbReference type="CDD" id="cd00146">
    <property type="entry name" value="PKD"/>
    <property type="match status" value="1"/>
</dbReference>
<dbReference type="SMART" id="SM00089">
    <property type="entry name" value="PKD"/>
    <property type="match status" value="1"/>
</dbReference>
<gene>
    <name evidence="2" type="ORF">S01H1_46178</name>
</gene>
<dbReference type="InterPro" id="IPR022409">
    <property type="entry name" value="PKD/Chitinase_dom"/>
</dbReference>
<evidence type="ECO:0000313" key="2">
    <source>
        <dbReference type="EMBL" id="GAG05822.1"/>
    </source>
</evidence>
<organism evidence="2">
    <name type="scientific">marine sediment metagenome</name>
    <dbReference type="NCBI Taxonomy" id="412755"/>
    <lineage>
        <taxon>unclassified sequences</taxon>
        <taxon>metagenomes</taxon>
        <taxon>ecological metagenomes</taxon>
    </lineage>
</organism>
<dbReference type="Pfam" id="PF18911">
    <property type="entry name" value="PKD_4"/>
    <property type="match status" value="1"/>
</dbReference>
<dbReference type="EMBL" id="BARS01029552">
    <property type="protein sequence ID" value="GAG05822.1"/>
    <property type="molecule type" value="Genomic_DNA"/>
</dbReference>
<dbReference type="InterPro" id="IPR035986">
    <property type="entry name" value="PKD_dom_sf"/>
</dbReference>
<dbReference type="InterPro" id="IPR013783">
    <property type="entry name" value="Ig-like_fold"/>
</dbReference>
<feature type="non-terminal residue" evidence="2">
    <location>
        <position position="263"/>
    </location>
</feature>
<feature type="domain" description="PKD" evidence="1">
    <location>
        <begin position="163"/>
        <end position="244"/>
    </location>
</feature>
<accession>X0V322</accession>
<name>X0V322_9ZZZZ</name>
<reference evidence="2" key="1">
    <citation type="journal article" date="2014" name="Front. Microbiol.">
        <title>High frequency of phylogenetically diverse reductive dehalogenase-homologous genes in deep subseafloor sedimentary metagenomes.</title>
        <authorList>
            <person name="Kawai M."/>
            <person name="Futagami T."/>
            <person name="Toyoda A."/>
            <person name="Takaki Y."/>
            <person name="Nishi S."/>
            <person name="Hori S."/>
            <person name="Arai W."/>
            <person name="Tsubouchi T."/>
            <person name="Morono Y."/>
            <person name="Uchiyama I."/>
            <person name="Ito T."/>
            <person name="Fujiyama A."/>
            <person name="Inagaki F."/>
            <person name="Takami H."/>
        </authorList>
    </citation>
    <scope>NUCLEOTIDE SEQUENCE</scope>
    <source>
        <strain evidence="2">Expedition CK06-06</strain>
    </source>
</reference>
<dbReference type="InterPro" id="IPR000601">
    <property type="entry name" value="PKD_dom"/>
</dbReference>
<comment type="caution">
    <text evidence="2">The sequence shown here is derived from an EMBL/GenBank/DDBJ whole genome shotgun (WGS) entry which is preliminary data.</text>
</comment>
<protein>
    <recommendedName>
        <fullName evidence="1">PKD domain-containing protein</fullName>
    </recommendedName>
</protein>
<dbReference type="AlphaFoldDB" id="X0V322"/>
<feature type="non-terminal residue" evidence="2">
    <location>
        <position position="1"/>
    </location>
</feature>
<proteinExistence type="predicted"/>
<evidence type="ECO:0000259" key="1">
    <source>
        <dbReference type="PROSITE" id="PS50093"/>
    </source>
</evidence>
<dbReference type="PROSITE" id="PS50093">
    <property type="entry name" value="PKD"/>
    <property type="match status" value="1"/>
</dbReference>
<dbReference type="Gene3D" id="2.60.40.10">
    <property type="entry name" value="Immunoglobulins"/>
    <property type="match status" value="1"/>
</dbReference>
<sequence>DIMLEMEENATAGALLASEPESGAEFIETMATKDLTKTAEIVEAAVKLRARELEPEAQEALLQMAAEMLEEVTVESLVALFMEIITLPATPSTVATVFEVMDLEKVLDVVEAWIDLEAYEGLATVFDLLTQETLVNIYLGMSSADRAALYPYLSEETIAALPQVYADAGGPYTVKVDVSLTFDGTDSYDLDGTIVSYEWDFGDGESDTGSTPSHTYHSTGTYDVNLTVTDNDGLTDSDQTTVTVKPKSAYVPGIPNTDPVADA</sequence>